<organism evidence="1 2">
    <name type="scientific">Ruminococcus albus SY3</name>
    <dbReference type="NCBI Taxonomy" id="1341156"/>
    <lineage>
        <taxon>Bacteria</taxon>
        <taxon>Bacillati</taxon>
        <taxon>Bacillota</taxon>
        <taxon>Clostridia</taxon>
        <taxon>Eubacteriales</taxon>
        <taxon>Oscillospiraceae</taxon>
        <taxon>Ruminococcus</taxon>
    </lineage>
</organism>
<accession>A0A011WPK5</accession>
<keyword evidence="2" id="KW-1185">Reference proteome</keyword>
<dbReference type="EMBL" id="JEOB01000003">
    <property type="protein sequence ID" value="EXM38940.1"/>
    <property type="molecule type" value="Genomic_DNA"/>
</dbReference>
<evidence type="ECO:0000313" key="2">
    <source>
        <dbReference type="Proteomes" id="UP000021369"/>
    </source>
</evidence>
<sequence length="247" mass="27872">MEFTAKLAGLNVGISSMYDEVYDLCHDYLTDGKPDFCISATAEDIRLERLKNFREAQIERIPFVDHPDSYLETLAVYRKIATQMLEHDTFLMHGAVVAVGEKAWLFTAASGTGKTTHIRLWLDNIENSYVVNGDKPLIHIGETVTVYGTPWAGKEGMQKNVGVDLCGIVSLERGPENRIERTAFPQIMSELIQQVYRPKDKTALEKTLKLLGELGGRIPLYHFSCNMDPEAAFTAYETLNRNSDQYE</sequence>
<evidence type="ECO:0000313" key="1">
    <source>
        <dbReference type="EMBL" id="EXM38940.1"/>
    </source>
</evidence>
<protein>
    <submittedName>
        <fullName evidence="1">Uncharacterized protein</fullName>
    </submittedName>
</protein>
<gene>
    <name evidence="1" type="ORF">RASY3_11500</name>
</gene>
<reference evidence="1 2" key="1">
    <citation type="submission" date="2013-06" db="EMBL/GenBank/DDBJ databases">
        <title>Rumen cellulosomics: divergent fiber-degrading strategies revealed by comparative genome-wide analysis of six Ruminococcal strains.</title>
        <authorList>
            <person name="Dassa B."/>
            <person name="Borovok I."/>
            <person name="Lamed R."/>
            <person name="Flint H."/>
            <person name="Yeoman C.J."/>
            <person name="White B."/>
            <person name="Bayer E.A."/>
        </authorList>
    </citation>
    <scope>NUCLEOTIDE SEQUENCE [LARGE SCALE GENOMIC DNA]</scope>
    <source>
        <strain evidence="1 2">SY3</strain>
    </source>
</reference>
<name>A0A011WPK5_RUMAL</name>
<comment type="caution">
    <text evidence="1">The sequence shown here is derived from an EMBL/GenBank/DDBJ whole genome shotgun (WGS) entry which is preliminary data.</text>
</comment>
<dbReference type="OrthoDB" id="384098at2"/>
<dbReference type="AlphaFoldDB" id="A0A011WPK5"/>
<dbReference type="SUPFAM" id="SSF53795">
    <property type="entry name" value="PEP carboxykinase-like"/>
    <property type="match status" value="1"/>
</dbReference>
<proteinExistence type="predicted"/>
<dbReference type="Proteomes" id="UP000021369">
    <property type="component" value="Unassembled WGS sequence"/>
</dbReference>
<dbReference type="PATRIC" id="fig|1341156.4.peg.2242"/>
<dbReference type="RefSeq" id="WP_037288282.1">
    <property type="nucleotide sequence ID" value="NZ_JEOB01000003.1"/>
</dbReference>